<reference evidence="2 3" key="1">
    <citation type="submission" date="2016-07" db="EMBL/GenBank/DDBJ databases">
        <title>Multiple horizontal gene transfer events from other fungi enriched the ability of initially mycotrophic Trichoderma (Ascomycota) to feed on dead plant biomass.</title>
        <authorList>
            <consortium name="DOE Joint Genome Institute"/>
            <person name="Aerts A."/>
            <person name="Atanasova L."/>
            <person name="Chenthamara K."/>
            <person name="Zhang J."/>
            <person name="Grujic M."/>
            <person name="Henrissat B."/>
            <person name="Kuo A."/>
            <person name="Salamov A."/>
            <person name="Lipzen A."/>
            <person name="Labutti K."/>
            <person name="Barry K."/>
            <person name="Miao Y."/>
            <person name="Rahimi M.J."/>
            <person name="Shen Q."/>
            <person name="Grigoriev I.V."/>
            <person name="Kubicek C.P."/>
            <person name="Druzhinina I.S."/>
        </authorList>
    </citation>
    <scope>NUCLEOTIDE SEQUENCE [LARGE SCALE GENOMIC DNA]</scope>
    <source>
        <strain evidence="2 3">ATCC 18648</strain>
    </source>
</reference>
<keyword evidence="3" id="KW-1185">Reference proteome</keyword>
<accession>A0A2T4CC42</accession>
<sequence length="157" mass="16137">ISQTQRSSEPPSDGLSCEHAIVKATKPVIGPLAAGNGDILCVFGVYKTGTMRAKAGAISGKGRRAARRRKTAFGGSAVVSSYGTLVIFCLVGQGSAALQPNARPGLASYGHPLGTTLPVLALALAFSSTRAVTFTSANQRLCNASPLPARDRTTFFG</sequence>
<proteinExistence type="predicted"/>
<feature type="non-terminal residue" evidence="2">
    <location>
        <position position="157"/>
    </location>
</feature>
<feature type="transmembrane region" description="Helical" evidence="1">
    <location>
        <begin position="71"/>
        <end position="94"/>
    </location>
</feature>
<keyword evidence="1" id="KW-0472">Membrane</keyword>
<feature type="non-terminal residue" evidence="2">
    <location>
        <position position="1"/>
    </location>
</feature>
<evidence type="ECO:0000313" key="3">
    <source>
        <dbReference type="Proteomes" id="UP000240760"/>
    </source>
</evidence>
<gene>
    <name evidence="2" type="ORF">M440DRAFT_1452655</name>
</gene>
<dbReference type="EMBL" id="KZ679128">
    <property type="protein sequence ID" value="PTB79092.1"/>
    <property type="molecule type" value="Genomic_DNA"/>
</dbReference>
<dbReference type="AlphaFoldDB" id="A0A2T4CC42"/>
<protein>
    <submittedName>
        <fullName evidence="2">Uncharacterized protein</fullName>
    </submittedName>
</protein>
<organism evidence="2 3">
    <name type="scientific">Trichoderma longibrachiatum ATCC 18648</name>
    <dbReference type="NCBI Taxonomy" id="983965"/>
    <lineage>
        <taxon>Eukaryota</taxon>
        <taxon>Fungi</taxon>
        <taxon>Dikarya</taxon>
        <taxon>Ascomycota</taxon>
        <taxon>Pezizomycotina</taxon>
        <taxon>Sordariomycetes</taxon>
        <taxon>Hypocreomycetidae</taxon>
        <taxon>Hypocreales</taxon>
        <taxon>Hypocreaceae</taxon>
        <taxon>Trichoderma</taxon>
    </lineage>
</organism>
<dbReference type="OrthoDB" id="10506922at2759"/>
<keyword evidence="1" id="KW-0812">Transmembrane</keyword>
<feature type="transmembrane region" description="Helical" evidence="1">
    <location>
        <begin position="106"/>
        <end position="126"/>
    </location>
</feature>
<evidence type="ECO:0000256" key="1">
    <source>
        <dbReference type="SAM" id="Phobius"/>
    </source>
</evidence>
<keyword evidence="1" id="KW-1133">Transmembrane helix</keyword>
<evidence type="ECO:0000313" key="2">
    <source>
        <dbReference type="EMBL" id="PTB79092.1"/>
    </source>
</evidence>
<dbReference type="Proteomes" id="UP000240760">
    <property type="component" value="Unassembled WGS sequence"/>
</dbReference>
<name>A0A2T4CC42_TRILO</name>